<dbReference type="EMBL" id="VHIQ01000001">
    <property type="protein sequence ID" value="TPV35371.1"/>
    <property type="molecule type" value="Genomic_DNA"/>
</dbReference>
<organism evidence="2 3">
    <name type="scientific">Paucihalobacter ruber</name>
    <dbReference type="NCBI Taxonomy" id="2567861"/>
    <lineage>
        <taxon>Bacteria</taxon>
        <taxon>Pseudomonadati</taxon>
        <taxon>Bacteroidota</taxon>
        <taxon>Flavobacteriia</taxon>
        <taxon>Flavobacteriales</taxon>
        <taxon>Flavobacteriaceae</taxon>
        <taxon>Paucihalobacter</taxon>
    </lineage>
</organism>
<accession>A0A506PNU9</accession>
<name>A0A506PNU9_9FLAO</name>
<sequence>MIKFFRNIRQKLLAADKTANYFKYAIGEVVLVVVGILLALQINTWNDNRKYANDKIEFLNGIKNELKLDLKFADNLIIRYQKQLSYFNMVDTTYHLHDLDIVPLADSSDVLDYRKLMEKPLSFKAYNATYQSFMAYGSTKIIRNKELLISLQSYYTRIHELNSSLYGTIEKVESELNWNRAYEKKYKPYKTIKDLNDKQFIAELNYFFDSIHSYLALLFYVKDKSNELIDQIDKELNNKH</sequence>
<dbReference type="RefSeq" id="WP_140988380.1">
    <property type="nucleotide sequence ID" value="NZ_VHIQ01000001.1"/>
</dbReference>
<dbReference type="InterPro" id="IPR045749">
    <property type="entry name" value="DUF6090"/>
</dbReference>
<dbReference type="OrthoDB" id="821805at2"/>
<comment type="caution">
    <text evidence="2">The sequence shown here is derived from an EMBL/GenBank/DDBJ whole genome shotgun (WGS) entry which is preliminary data.</text>
</comment>
<evidence type="ECO:0000313" key="3">
    <source>
        <dbReference type="Proteomes" id="UP000317332"/>
    </source>
</evidence>
<reference evidence="2 3" key="1">
    <citation type="submission" date="2019-06" db="EMBL/GenBank/DDBJ databases">
        <title>Flavobacteriaceae Paucihalobacterium erythroidium CWB-1, complete genome.</title>
        <authorList>
            <person name="Wu S."/>
        </authorList>
    </citation>
    <scope>NUCLEOTIDE SEQUENCE [LARGE SCALE GENOMIC DNA]</scope>
    <source>
        <strain evidence="2 3">CWB-1</strain>
    </source>
</reference>
<dbReference type="Pfam" id="PF19578">
    <property type="entry name" value="DUF6090"/>
    <property type="match status" value="1"/>
</dbReference>
<evidence type="ECO:0000256" key="1">
    <source>
        <dbReference type="SAM" id="Phobius"/>
    </source>
</evidence>
<proteinExistence type="predicted"/>
<evidence type="ECO:0000313" key="2">
    <source>
        <dbReference type="EMBL" id="TPV35371.1"/>
    </source>
</evidence>
<keyword evidence="1" id="KW-0812">Transmembrane</keyword>
<keyword evidence="3" id="KW-1185">Reference proteome</keyword>
<keyword evidence="1" id="KW-0472">Membrane</keyword>
<keyword evidence="1" id="KW-1133">Transmembrane helix</keyword>
<gene>
    <name evidence="2" type="ORF">FJ651_00165</name>
</gene>
<protein>
    <submittedName>
        <fullName evidence="2">Uncharacterized protein</fullName>
    </submittedName>
</protein>
<dbReference type="AlphaFoldDB" id="A0A506PNU9"/>
<feature type="transmembrane region" description="Helical" evidence="1">
    <location>
        <begin position="21"/>
        <end position="40"/>
    </location>
</feature>
<dbReference type="Proteomes" id="UP000317332">
    <property type="component" value="Unassembled WGS sequence"/>
</dbReference>